<keyword evidence="1" id="KW-0812">Transmembrane</keyword>
<gene>
    <name evidence="2" type="ORF">DC432_04955</name>
</gene>
<feature type="transmembrane region" description="Helical" evidence="1">
    <location>
        <begin position="151"/>
        <end position="173"/>
    </location>
</feature>
<dbReference type="RefSeq" id="WP_116536921.1">
    <property type="nucleotide sequence ID" value="NZ_QDFT01000008.1"/>
</dbReference>
<keyword evidence="1" id="KW-1133">Transmembrane helix</keyword>
<feature type="transmembrane region" description="Helical" evidence="1">
    <location>
        <begin position="41"/>
        <end position="58"/>
    </location>
</feature>
<feature type="transmembrane region" description="Helical" evidence="1">
    <location>
        <begin position="121"/>
        <end position="139"/>
    </location>
</feature>
<protein>
    <submittedName>
        <fullName evidence="2">Uncharacterized protein</fullName>
    </submittedName>
</protein>
<dbReference type="Proteomes" id="UP000244649">
    <property type="component" value="Unassembled WGS sequence"/>
</dbReference>
<name>A0A2T7WQW6_MICTE</name>
<dbReference type="EMBL" id="QDFT01000008">
    <property type="protein sequence ID" value="PVE76961.1"/>
    <property type="molecule type" value="Genomic_DNA"/>
</dbReference>
<evidence type="ECO:0000313" key="3">
    <source>
        <dbReference type="Proteomes" id="UP000244649"/>
    </source>
</evidence>
<feature type="transmembrane region" description="Helical" evidence="1">
    <location>
        <begin position="94"/>
        <end position="115"/>
    </location>
</feature>
<reference evidence="2 3" key="1">
    <citation type="submission" date="2018-04" db="EMBL/GenBank/DDBJ databases">
        <authorList>
            <person name="Go L.Y."/>
            <person name="Mitchell J.A."/>
        </authorList>
    </citation>
    <scope>NUCLEOTIDE SEQUENCE [LARGE SCALE GENOMIC DNA]</scope>
    <source>
        <strain evidence="2 3">TPD7010</strain>
    </source>
</reference>
<organism evidence="2 3">
    <name type="scientific">Microbacterium testaceum</name>
    <name type="common">Aureobacterium testaceum</name>
    <name type="synonym">Brevibacterium testaceum</name>
    <dbReference type="NCBI Taxonomy" id="2033"/>
    <lineage>
        <taxon>Bacteria</taxon>
        <taxon>Bacillati</taxon>
        <taxon>Actinomycetota</taxon>
        <taxon>Actinomycetes</taxon>
        <taxon>Micrococcales</taxon>
        <taxon>Microbacteriaceae</taxon>
        <taxon>Microbacterium</taxon>
    </lineage>
</organism>
<evidence type="ECO:0000313" key="2">
    <source>
        <dbReference type="EMBL" id="PVE76961.1"/>
    </source>
</evidence>
<sequence>MIVLALLASILAAGVALTMLIVAHGRPEDDRGGPRADMVRYFGLAAVAALVCGAMNALETAGGGVGAAAGGNAANLLAPGLLWAGARRLNGRRAIGAVSTGAGAILMFGLTFLVALEDATLLKTAGLVVFGALGAFECARRPLGGLRAARLLSWTLGVYAAYNLVRLAAAAIVGPEALTSAGPVSAESTAAASAVAIVCVSVGAVLMGRQLDDAPAPGTRAHDRGALRRQAVRLLSAHETVRATLVRVPEIDLIRAAHTMERGEVMLKTVAEALEDAVPGTVTGMPARDTVFSVAAATVDAAEVERAVRRAFARRMPSIDYDDVPDLCFEHYLIMDVDDLSLLMESRRLGPREGHPGGV</sequence>
<keyword evidence="1" id="KW-0472">Membrane</keyword>
<evidence type="ECO:0000256" key="1">
    <source>
        <dbReference type="SAM" id="Phobius"/>
    </source>
</evidence>
<accession>A0A2T7WQW6</accession>
<dbReference type="AlphaFoldDB" id="A0A2T7WQW6"/>
<proteinExistence type="predicted"/>
<comment type="caution">
    <text evidence="2">The sequence shown here is derived from an EMBL/GenBank/DDBJ whole genome shotgun (WGS) entry which is preliminary data.</text>
</comment>
<feature type="transmembrane region" description="Helical" evidence="1">
    <location>
        <begin position="188"/>
        <end position="207"/>
    </location>
</feature>